<evidence type="ECO:0000259" key="2">
    <source>
        <dbReference type="Pfam" id="PF04937"/>
    </source>
</evidence>
<evidence type="ECO:0000313" key="4">
    <source>
        <dbReference type="Proteomes" id="UP000027195"/>
    </source>
</evidence>
<evidence type="ECO:0000313" key="3">
    <source>
        <dbReference type="EMBL" id="KDQ05636.1"/>
    </source>
</evidence>
<dbReference type="AlphaFoldDB" id="A0A067M215"/>
<dbReference type="Pfam" id="PF04937">
    <property type="entry name" value="DUF659"/>
    <property type="match status" value="1"/>
</dbReference>
<accession>A0A067M215</accession>
<proteinExistence type="predicted"/>
<sequence length="680" mass="76198">TGLMASIQSLRHLLENLPKTLPEPPLSSYDFTVDPQFLADEGLEAAINRQLEIAIGHRAHNPKLRERGHGILAIIPVFEQAVAANFGQVPGLVQLWIDYLTQMATDASADGGKAPARKRAKKASDQLTLSFSSSKGKVKSKHKKAKPKAYSANTSIVVDVDSTEYPDPILADSDEDEVDPKKGGATPDLLTASWVRQEQERFLATCRNLSLSTDGMRNRKKQPIYTVSITTPDRRVFLVHGDENARLTHDGVYISNVLKKIIARIGSHTFGSVAADNTGNTTRARRLVKEIYPHILDLPDPVHRQNLWIKDIAKLPIFEDAIQYMRGTIKHFQQATHDVIMLNDAREPLGITRTLESIGNTRFATLYRCAVRLRDCLPALYVLYDDGLRIEPIAKSLKCLESTHSTLADVYVYWLAASAELQQIFTSPDRGGFDRETVENIIGICNFRFNQMINDAPEDAYITAFVLDPRYRAAAVLGQLNPLAPTIRIPAAGATTASAVRTKKRVGQYLLKMLDAEYKLGDKRHPSLLDISPADAVDHANAQINLYFHKKYPFHRTLKAPYSALNWWTDLQRDESATVLATLAIKLYSICPNSMADERVGSRFTFLNRALRNRQDAHTMVDQTQIYQYHHNDPAVRSLVIFTIASINKPKTQENASKIKAYCQVPRFGCRDIRQGAFDR</sequence>
<keyword evidence="4" id="KW-1185">Reference proteome</keyword>
<dbReference type="OrthoDB" id="3236755at2759"/>
<feature type="domain" description="DUF659" evidence="2">
    <location>
        <begin position="208"/>
        <end position="326"/>
    </location>
</feature>
<protein>
    <recommendedName>
        <fullName evidence="2">DUF659 domain-containing protein</fullName>
    </recommendedName>
</protein>
<feature type="non-terminal residue" evidence="3">
    <location>
        <position position="1"/>
    </location>
</feature>
<reference evidence="4" key="1">
    <citation type="journal article" date="2014" name="Proc. Natl. Acad. Sci. U.S.A.">
        <title>Extensive sampling of basidiomycete genomes demonstrates inadequacy of the white-rot/brown-rot paradigm for wood decay fungi.</title>
        <authorList>
            <person name="Riley R."/>
            <person name="Salamov A.A."/>
            <person name="Brown D.W."/>
            <person name="Nagy L.G."/>
            <person name="Floudas D."/>
            <person name="Held B.W."/>
            <person name="Levasseur A."/>
            <person name="Lombard V."/>
            <person name="Morin E."/>
            <person name="Otillar R."/>
            <person name="Lindquist E.A."/>
            <person name="Sun H."/>
            <person name="LaButti K.M."/>
            <person name="Schmutz J."/>
            <person name="Jabbour D."/>
            <person name="Luo H."/>
            <person name="Baker S.E."/>
            <person name="Pisabarro A.G."/>
            <person name="Walton J.D."/>
            <person name="Blanchette R.A."/>
            <person name="Henrissat B."/>
            <person name="Martin F."/>
            <person name="Cullen D."/>
            <person name="Hibbett D.S."/>
            <person name="Grigoriev I.V."/>
        </authorList>
    </citation>
    <scope>NUCLEOTIDE SEQUENCE [LARGE SCALE GENOMIC DNA]</scope>
    <source>
        <strain evidence="4">FD-172 SS1</strain>
    </source>
</reference>
<dbReference type="InterPro" id="IPR012337">
    <property type="entry name" value="RNaseH-like_sf"/>
</dbReference>
<organism evidence="3 4">
    <name type="scientific">Botryobasidium botryosum (strain FD-172 SS1)</name>
    <dbReference type="NCBI Taxonomy" id="930990"/>
    <lineage>
        <taxon>Eukaryota</taxon>
        <taxon>Fungi</taxon>
        <taxon>Dikarya</taxon>
        <taxon>Basidiomycota</taxon>
        <taxon>Agaricomycotina</taxon>
        <taxon>Agaricomycetes</taxon>
        <taxon>Cantharellales</taxon>
        <taxon>Botryobasidiaceae</taxon>
        <taxon>Botryobasidium</taxon>
    </lineage>
</organism>
<name>A0A067M215_BOTB1</name>
<dbReference type="SUPFAM" id="SSF53098">
    <property type="entry name" value="Ribonuclease H-like"/>
    <property type="match status" value="1"/>
</dbReference>
<gene>
    <name evidence="3" type="ORF">BOTBODRAFT_122435</name>
</gene>
<dbReference type="InParanoid" id="A0A067M215"/>
<dbReference type="InterPro" id="IPR007021">
    <property type="entry name" value="DUF659"/>
</dbReference>
<dbReference type="EMBL" id="KL198219">
    <property type="protein sequence ID" value="KDQ05636.1"/>
    <property type="molecule type" value="Genomic_DNA"/>
</dbReference>
<dbReference type="HOGENOM" id="CLU_008059_0_0_1"/>
<dbReference type="Proteomes" id="UP000027195">
    <property type="component" value="Unassembled WGS sequence"/>
</dbReference>
<evidence type="ECO:0000256" key="1">
    <source>
        <dbReference type="SAM" id="MobiDB-lite"/>
    </source>
</evidence>
<feature type="region of interest" description="Disordered" evidence="1">
    <location>
        <begin position="107"/>
        <end position="127"/>
    </location>
</feature>